<dbReference type="OrthoDB" id="9815791at2"/>
<organism evidence="3 4">
    <name type="scientific">Hypericibacter adhaerens</name>
    <dbReference type="NCBI Taxonomy" id="2602016"/>
    <lineage>
        <taxon>Bacteria</taxon>
        <taxon>Pseudomonadati</taxon>
        <taxon>Pseudomonadota</taxon>
        <taxon>Alphaproteobacteria</taxon>
        <taxon>Rhodospirillales</taxon>
        <taxon>Dongiaceae</taxon>
        <taxon>Hypericibacter</taxon>
    </lineage>
</organism>
<evidence type="ECO:0000259" key="2">
    <source>
        <dbReference type="Pfam" id="PF00171"/>
    </source>
</evidence>
<gene>
    <name evidence="3" type="ORF">FRZ61_25050</name>
</gene>
<keyword evidence="1" id="KW-0560">Oxidoreductase</keyword>
<dbReference type="InterPro" id="IPR015590">
    <property type="entry name" value="Aldehyde_DH_dom"/>
</dbReference>
<dbReference type="Pfam" id="PF00171">
    <property type="entry name" value="Aldedh"/>
    <property type="match status" value="1"/>
</dbReference>
<dbReference type="AlphaFoldDB" id="A0A5J6N0D9"/>
<name>A0A5J6N0D9_9PROT</name>
<dbReference type="GO" id="GO:0016620">
    <property type="term" value="F:oxidoreductase activity, acting on the aldehyde or oxo group of donors, NAD or NADP as acceptor"/>
    <property type="evidence" value="ECO:0007669"/>
    <property type="project" value="InterPro"/>
</dbReference>
<accession>A0A5J6N0D9</accession>
<proteinExistence type="predicted"/>
<dbReference type="SUPFAM" id="SSF53720">
    <property type="entry name" value="ALDH-like"/>
    <property type="match status" value="1"/>
</dbReference>
<evidence type="ECO:0000256" key="1">
    <source>
        <dbReference type="ARBA" id="ARBA00023002"/>
    </source>
</evidence>
<feature type="domain" description="Aldehyde dehydrogenase" evidence="2">
    <location>
        <begin position="30"/>
        <end position="292"/>
    </location>
</feature>
<protein>
    <submittedName>
        <fullName evidence="3">Aldehyde dehydrogenase</fullName>
    </submittedName>
</protein>
<dbReference type="Gene3D" id="3.40.309.10">
    <property type="entry name" value="Aldehyde Dehydrogenase, Chain A, domain 2"/>
    <property type="match status" value="1"/>
</dbReference>
<dbReference type="PANTHER" id="PTHR11699">
    <property type="entry name" value="ALDEHYDE DEHYDROGENASE-RELATED"/>
    <property type="match status" value="1"/>
</dbReference>
<dbReference type="EMBL" id="CP042582">
    <property type="protein sequence ID" value="QEX22573.1"/>
    <property type="molecule type" value="Genomic_DNA"/>
</dbReference>
<evidence type="ECO:0000313" key="4">
    <source>
        <dbReference type="Proteomes" id="UP000325797"/>
    </source>
</evidence>
<dbReference type="InterPro" id="IPR016163">
    <property type="entry name" value="Ald_DH_C"/>
</dbReference>
<dbReference type="CDD" id="cd07122">
    <property type="entry name" value="ALDH_F20_ACDH"/>
    <property type="match status" value="1"/>
</dbReference>
<sequence length="530" mass="56413">MQGRADAISPATIQTVIKAASASDSLKEESQLARARMMLERARWAAAAFARLDREASLRIAKAAADAGFAKAQLYADWAVKETGFGVAEHKKIKNELCSRGIFEHYRNEQLAGLKIDADRKIVELARPAGVVFALTPSTNPVSTVFFKIMIALLGRNAIIISPHPMAKACCVDAARCMADAAAAAGAPDGTVQVIEEPSIPLISALMSDPRTDVILATGGTPMVRAAYSSGNPAIGVGPSNVPVLVDATADLAKAAKRIVASKSFDNSVLCTNESVLIAEATIADKLLRHMQGEGAYLCSEEETERLRAYLFPGDKFSLKALGRDATTIAAEAGIRAPGKTRILLAPFDLPVPEEPFAREKLCPVLGFLKVPNAQRGIEAARALLRYSGGGHSAAIHSKDPRTILAFTAAVNVLRVAVNVPCSQGAAGFDTNLAPTMTIGTGFFGRSSIGENVGPQHLVNWTRIAYNKEASEAFGDYSGLEPWDVQAPDGTEGLELPMARTGRGDDELGEMRDEIRKVIIEELRSLFMGS</sequence>
<dbReference type="InterPro" id="IPR016161">
    <property type="entry name" value="Ald_DH/histidinol_DH"/>
</dbReference>
<reference evidence="3 4" key="1">
    <citation type="submission" date="2019-08" db="EMBL/GenBank/DDBJ databases">
        <title>Hyperibacter terrae gen. nov., sp. nov. and Hyperibacter viscosus sp. nov., two new members in the family Rhodospirillaceae isolated from the rhizosphere of Hypericum perforatum.</title>
        <authorList>
            <person name="Noviana Z."/>
        </authorList>
    </citation>
    <scope>NUCLEOTIDE SEQUENCE [LARGE SCALE GENOMIC DNA]</scope>
    <source>
        <strain evidence="3 4">R5959</strain>
    </source>
</reference>
<dbReference type="InterPro" id="IPR016162">
    <property type="entry name" value="Ald_DH_N"/>
</dbReference>
<evidence type="ECO:0000313" key="3">
    <source>
        <dbReference type="EMBL" id="QEX22573.1"/>
    </source>
</evidence>
<dbReference type="Proteomes" id="UP000325797">
    <property type="component" value="Chromosome"/>
</dbReference>
<dbReference type="KEGG" id="hadh:FRZ61_25050"/>
<dbReference type="Gene3D" id="3.40.605.10">
    <property type="entry name" value="Aldehyde Dehydrogenase, Chain A, domain 1"/>
    <property type="match status" value="1"/>
</dbReference>
<keyword evidence="4" id="KW-1185">Reference proteome</keyword>